<accession>A0AA86P2E3</accession>
<proteinExistence type="predicted"/>
<reference evidence="2 3" key="2">
    <citation type="submission" date="2024-07" db="EMBL/GenBank/DDBJ databases">
        <authorList>
            <person name="Akdeniz Z."/>
        </authorList>
    </citation>
    <scope>NUCLEOTIDE SEQUENCE [LARGE SCALE GENOMIC DNA]</scope>
</reference>
<sequence length="107" mass="12763">MRQITCKYEKIYETWVGHKMLSQYSLLILRDLITYSKICVWFPTLCYKQSKYGRNLKANHQLYLQVFIAQIIYQNQIDNQKRVYEAEVQNRSAEVFPRLLIAAPGLL</sequence>
<protein>
    <submittedName>
        <fullName evidence="2">Hypothetical_protein</fullName>
    </submittedName>
</protein>
<dbReference type="AlphaFoldDB" id="A0AA86P2E3"/>
<evidence type="ECO:0000313" key="1">
    <source>
        <dbReference type="EMBL" id="CAI9930361.1"/>
    </source>
</evidence>
<evidence type="ECO:0000313" key="2">
    <source>
        <dbReference type="EMBL" id="CAL6111777.1"/>
    </source>
</evidence>
<organism evidence="1">
    <name type="scientific">Hexamita inflata</name>
    <dbReference type="NCBI Taxonomy" id="28002"/>
    <lineage>
        <taxon>Eukaryota</taxon>
        <taxon>Metamonada</taxon>
        <taxon>Diplomonadida</taxon>
        <taxon>Hexamitidae</taxon>
        <taxon>Hexamitinae</taxon>
        <taxon>Hexamita</taxon>
    </lineage>
</organism>
<dbReference type="EMBL" id="CAXDID020000720">
    <property type="protein sequence ID" value="CAL6111777.1"/>
    <property type="molecule type" value="Genomic_DNA"/>
</dbReference>
<dbReference type="EMBL" id="CATOUU010000463">
    <property type="protein sequence ID" value="CAI9930361.1"/>
    <property type="molecule type" value="Genomic_DNA"/>
</dbReference>
<dbReference type="Proteomes" id="UP001642409">
    <property type="component" value="Unassembled WGS sequence"/>
</dbReference>
<gene>
    <name evidence="1" type="ORF">HINF_LOCUS18006</name>
    <name evidence="2" type="ORF">HINF_LOCUS76649</name>
</gene>
<keyword evidence="3" id="KW-1185">Reference proteome</keyword>
<comment type="caution">
    <text evidence="1">The sequence shown here is derived from an EMBL/GenBank/DDBJ whole genome shotgun (WGS) entry which is preliminary data.</text>
</comment>
<name>A0AA86P2E3_9EUKA</name>
<evidence type="ECO:0000313" key="3">
    <source>
        <dbReference type="Proteomes" id="UP001642409"/>
    </source>
</evidence>
<reference evidence="1" key="1">
    <citation type="submission" date="2023-06" db="EMBL/GenBank/DDBJ databases">
        <authorList>
            <person name="Kurt Z."/>
        </authorList>
    </citation>
    <scope>NUCLEOTIDE SEQUENCE</scope>
</reference>